<evidence type="ECO:0000313" key="1">
    <source>
        <dbReference type="EMBL" id="RDX57762.1"/>
    </source>
</evidence>
<accession>A0A371DYY0</accession>
<evidence type="ECO:0008006" key="3">
    <source>
        <dbReference type="Google" id="ProtNLM"/>
    </source>
</evidence>
<reference evidence="1" key="1">
    <citation type="submission" date="2018-05" db="EMBL/GenBank/DDBJ databases">
        <title>Draft genome of Mucuna pruriens seed.</title>
        <authorList>
            <person name="Nnadi N.E."/>
            <person name="Vos R."/>
            <person name="Hasami M.H."/>
            <person name="Devisetty U.K."/>
            <person name="Aguiy J.C."/>
        </authorList>
    </citation>
    <scope>NUCLEOTIDE SEQUENCE [LARGE SCALE GENOMIC DNA]</scope>
    <source>
        <strain evidence="1">JCA_2017</strain>
    </source>
</reference>
<comment type="caution">
    <text evidence="1">The sequence shown here is derived from an EMBL/GenBank/DDBJ whole genome shotgun (WGS) entry which is preliminary data.</text>
</comment>
<dbReference type="AlphaFoldDB" id="A0A371DYY0"/>
<gene>
    <name evidence="1" type="ORF">CR513_62974</name>
</gene>
<dbReference type="EMBL" id="QJKJ01018224">
    <property type="protein sequence ID" value="RDX57762.1"/>
    <property type="molecule type" value="Genomic_DNA"/>
</dbReference>
<feature type="non-terminal residue" evidence="1">
    <location>
        <position position="1"/>
    </location>
</feature>
<dbReference type="STRING" id="157652.A0A371DYY0"/>
<keyword evidence="2" id="KW-1185">Reference proteome</keyword>
<organism evidence="1 2">
    <name type="scientific">Mucuna pruriens</name>
    <name type="common">Velvet bean</name>
    <name type="synonym">Dolichos pruriens</name>
    <dbReference type="NCBI Taxonomy" id="157652"/>
    <lineage>
        <taxon>Eukaryota</taxon>
        <taxon>Viridiplantae</taxon>
        <taxon>Streptophyta</taxon>
        <taxon>Embryophyta</taxon>
        <taxon>Tracheophyta</taxon>
        <taxon>Spermatophyta</taxon>
        <taxon>Magnoliopsida</taxon>
        <taxon>eudicotyledons</taxon>
        <taxon>Gunneridae</taxon>
        <taxon>Pentapetalae</taxon>
        <taxon>rosids</taxon>
        <taxon>fabids</taxon>
        <taxon>Fabales</taxon>
        <taxon>Fabaceae</taxon>
        <taxon>Papilionoideae</taxon>
        <taxon>50 kb inversion clade</taxon>
        <taxon>NPAAA clade</taxon>
        <taxon>indigoferoid/millettioid clade</taxon>
        <taxon>Phaseoleae</taxon>
        <taxon>Mucuna</taxon>
    </lineage>
</organism>
<sequence length="122" mass="13948">MILTTSFEDFYQIFLGHTLKPNILNAMSEFHINRVIPTTCTSSFTALISKKDIPQNLEEYRPVSLIGCLYYIIAKILAKNLKMVRLLIKVTLNLWVRGICQMKPLLCNILVFGLCDNGLVRL</sequence>
<dbReference type="Proteomes" id="UP000257109">
    <property type="component" value="Unassembled WGS sequence"/>
</dbReference>
<evidence type="ECO:0000313" key="2">
    <source>
        <dbReference type="Proteomes" id="UP000257109"/>
    </source>
</evidence>
<proteinExistence type="predicted"/>
<name>A0A371DYY0_MUCPR</name>
<dbReference type="OrthoDB" id="1938551at2759"/>
<protein>
    <recommendedName>
        <fullName evidence="3">Reverse transcriptase domain-containing protein</fullName>
    </recommendedName>
</protein>